<dbReference type="AlphaFoldDB" id="A0A101QX69"/>
<proteinExistence type="predicted"/>
<evidence type="ECO:0000313" key="2">
    <source>
        <dbReference type="EMBL" id="KUN37732.1"/>
    </source>
</evidence>
<comment type="caution">
    <text evidence="2">The sequence shown here is derived from an EMBL/GenBank/DDBJ whole genome shotgun (WGS) entry which is preliminary data.</text>
</comment>
<gene>
    <name evidence="2" type="ORF">AQJ30_15725</name>
</gene>
<accession>A0A101QX69</accession>
<evidence type="ECO:0000256" key="1">
    <source>
        <dbReference type="SAM" id="MobiDB-lite"/>
    </source>
</evidence>
<dbReference type="GeneID" id="91426048"/>
<reference evidence="2 3" key="1">
    <citation type="submission" date="2015-10" db="EMBL/GenBank/DDBJ databases">
        <title>Draft genome sequence of Streptomyces longwoodensis DSM 41677, type strain for the species Streptomyces longwoodensis.</title>
        <authorList>
            <person name="Ruckert C."/>
            <person name="Winkler A."/>
            <person name="Kalinowski J."/>
            <person name="Kampfer P."/>
            <person name="Glaeser S."/>
        </authorList>
    </citation>
    <scope>NUCLEOTIDE SEQUENCE [LARGE SCALE GENOMIC DNA]</scope>
    <source>
        <strain evidence="2 3">DSM 41677</strain>
    </source>
</reference>
<sequence>MSKSSGAPRAREEEPAGSGQVSDEIHAKAAELAGELQRRASGAPYSEAELAAFVRERTEAQGAVFYAEVLDLFPDVQAGDTAAGYAARAVKAVRG</sequence>
<dbReference type="RefSeq" id="WP_067233846.1">
    <property type="nucleotide sequence ID" value="NZ_KQ948553.1"/>
</dbReference>
<evidence type="ECO:0000313" key="3">
    <source>
        <dbReference type="Proteomes" id="UP000053271"/>
    </source>
</evidence>
<name>A0A101QX69_9ACTN</name>
<feature type="region of interest" description="Disordered" evidence="1">
    <location>
        <begin position="1"/>
        <end position="25"/>
    </location>
</feature>
<protein>
    <submittedName>
        <fullName evidence="2">Uncharacterized protein</fullName>
    </submittedName>
</protein>
<dbReference type="Proteomes" id="UP000053271">
    <property type="component" value="Unassembled WGS sequence"/>
</dbReference>
<dbReference type="EMBL" id="LMWS01000018">
    <property type="protein sequence ID" value="KUN37732.1"/>
    <property type="molecule type" value="Genomic_DNA"/>
</dbReference>
<dbReference type="STRING" id="68231.AQJ30_15725"/>
<keyword evidence="3" id="KW-1185">Reference proteome</keyword>
<organism evidence="2 3">
    <name type="scientific">Streptomyces longwoodensis</name>
    <dbReference type="NCBI Taxonomy" id="68231"/>
    <lineage>
        <taxon>Bacteria</taxon>
        <taxon>Bacillati</taxon>
        <taxon>Actinomycetota</taxon>
        <taxon>Actinomycetes</taxon>
        <taxon>Kitasatosporales</taxon>
        <taxon>Streptomycetaceae</taxon>
        <taxon>Streptomyces</taxon>
    </lineage>
</organism>